<feature type="transmembrane region" description="Helical" evidence="1">
    <location>
        <begin position="188"/>
        <end position="214"/>
    </location>
</feature>
<feature type="transmembrane region" description="Helical" evidence="1">
    <location>
        <begin position="42"/>
        <end position="68"/>
    </location>
</feature>
<evidence type="ECO:0000313" key="4">
    <source>
        <dbReference type="Proteomes" id="UP000054549"/>
    </source>
</evidence>
<feature type="transmembrane region" description="Helical" evidence="1">
    <location>
        <begin position="80"/>
        <end position="104"/>
    </location>
</feature>
<keyword evidence="4" id="KW-1185">Reference proteome</keyword>
<dbReference type="EMBL" id="KN818312">
    <property type="protein sequence ID" value="KIL59665.1"/>
    <property type="molecule type" value="Genomic_DNA"/>
</dbReference>
<evidence type="ECO:0000313" key="3">
    <source>
        <dbReference type="EMBL" id="KIL59665.1"/>
    </source>
</evidence>
<dbReference type="AlphaFoldDB" id="A0A0C2SA35"/>
<dbReference type="PANTHER" id="PTHR40465">
    <property type="entry name" value="CHROMOSOME 1, WHOLE GENOME SHOTGUN SEQUENCE"/>
    <property type="match status" value="1"/>
</dbReference>
<name>A0A0C2SA35_AMAMK</name>
<gene>
    <name evidence="3" type="ORF">M378DRAFT_999941</name>
</gene>
<keyword evidence="1" id="KW-0472">Membrane</keyword>
<proteinExistence type="predicted"/>
<keyword evidence="1" id="KW-1133">Transmembrane helix</keyword>
<sequence>MSFNPIQSSAFPGIYPEALKTRTAFLAFQPSTLPMPLGPEKAYGSLVLGSLFASFLSGLMTLQALLYFRLFSQDPKPLKSIVVIVLVLDLLHTAFMWEGMWFYVVKNFGDESKIELINYCIPGAGMTTAIITIITHCFYVQRIFRLSNRRYWIAVPILVVAFARMCGAFVASAVMLRITTFPPVLLHFSWVVTIPLSLSCAADILITLSMFVLLRTSRNKSLTLNHVVDLLVLYTFEMGTLTGCAAVVAMLCWVVVPNKLVFLGLYFPIGKFYANSLLGS</sequence>
<keyword evidence="1" id="KW-0812">Transmembrane</keyword>
<protein>
    <recommendedName>
        <fullName evidence="2">DUF6534 domain-containing protein</fullName>
    </recommendedName>
</protein>
<organism evidence="3 4">
    <name type="scientific">Amanita muscaria (strain Koide BX008)</name>
    <dbReference type="NCBI Taxonomy" id="946122"/>
    <lineage>
        <taxon>Eukaryota</taxon>
        <taxon>Fungi</taxon>
        <taxon>Dikarya</taxon>
        <taxon>Basidiomycota</taxon>
        <taxon>Agaricomycotina</taxon>
        <taxon>Agaricomycetes</taxon>
        <taxon>Agaricomycetidae</taxon>
        <taxon>Agaricales</taxon>
        <taxon>Pluteineae</taxon>
        <taxon>Amanitaceae</taxon>
        <taxon>Amanita</taxon>
    </lineage>
</organism>
<dbReference type="PANTHER" id="PTHR40465:SF1">
    <property type="entry name" value="DUF6534 DOMAIN-CONTAINING PROTEIN"/>
    <property type="match status" value="1"/>
</dbReference>
<feature type="transmembrane region" description="Helical" evidence="1">
    <location>
        <begin position="116"/>
        <end position="139"/>
    </location>
</feature>
<dbReference type="InParanoid" id="A0A0C2SA35"/>
<evidence type="ECO:0000256" key="1">
    <source>
        <dbReference type="SAM" id="Phobius"/>
    </source>
</evidence>
<feature type="transmembrane region" description="Helical" evidence="1">
    <location>
        <begin position="226"/>
        <end position="256"/>
    </location>
</feature>
<reference evidence="3 4" key="1">
    <citation type="submission" date="2014-04" db="EMBL/GenBank/DDBJ databases">
        <title>Evolutionary Origins and Diversification of the Mycorrhizal Mutualists.</title>
        <authorList>
            <consortium name="DOE Joint Genome Institute"/>
            <consortium name="Mycorrhizal Genomics Consortium"/>
            <person name="Kohler A."/>
            <person name="Kuo A."/>
            <person name="Nagy L.G."/>
            <person name="Floudas D."/>
            <person name="Copeland A."/>
            <person name="Barry K.W."/>
            <person name="Cichocki N."/>
            <person name="Veneault-Fourrey C."/>
            <person name="LaButti K."/>
            <person name="Lindquist E.A."/>
            <person name="Lipzen A."/>
            <person name="Lundell T."/>
            <person name="Morin E."/>
            <person name="Murat C."/>
            <person name="Riley R."/>
            <person name="Ohm R."/>
            <person name="Sun H."/>
            <person name="Tunlid A."/>
            <person name="Henrissat B."/>
            <person name="Grigoriev I.V."/>
            <person name="Hibbett D.S."/>
            <person name="Martin F."/>
        </authorList>
    </citation>
    <scope>NUCLEOTIDE SEQUENCE [LARGE SCALE GENOMIC DNA]</scope>
    <source>
        <strain evidence="3 4">Koide BX008</strain>
    </source>
</reference>
<feature type="transmembrane region" description="Helical" evidence="1">
    <location>
        <begin position="151"/>
        <end position="176"/>
    </location>
</feature>
<dbReference type="HOGENOM" id="CLU_046025_0_0_1"/>
<evidence type="ECO:0000259" key="2">
    <source>
        <dbReference type="Pfam" id="PF20152"/>
    </source>
</evidence>
<feature type="domain" description="DUF6534" evidence="2">
    <location>
        <begin position="199"/>
        <end position="279"/>
    </location>
</feature>
<accession>A0A0C2SA35</accession>
<dbReference type="STRING" id="946122.A0A0C2SA35"/>
<dbReference type="Pfam" id="PF20152">
    <property type="entry name" value="DUF6534"/>
    <property type="match status" value="1"/>
</dbReference>
<dbReference type="Proteomes" id="UP000054549">
    <property type="component" value="Unassembled WGS sequence"/>
</dbReference>
<dbReference type="InterPro" id="IPR045339">
    <property type="entry name" value="DUF6534"/>
</dbReference>
<dbReference type="OrthoDB" id="3206554at2759"/>